<dbReference type="Pfam" id="PF00504">
    <property type="entry name" value="Chloroa_b-bind"/>
    <property type="match status" value="1"/>
</dbReference>
<evidence type="ECO:0000256" key="1">
    <source>
        <dbReference type="ARBA" id="ARBA00003803"/>
    </source>
</evidence>
<keyword evidence="11" id="KW-0604">Photosystem II</keyword>
<keyword evidence="4 10" id="KW-0148">Chlorophyll</keyword>
<dbReference type="Gramene" id="TraesRN4A0100616600.1">
    <property type="protein sequence ID" value="TraesRN4A0100616600.1"/>
    <property type="gene ID" value="TraesRN4A0100616600"/>
</dbReference>
<proteinExistence type="inferred from homology"/>
<gene>
    <name evidence="12" type="primary">LOC123096214</name>
</gene>
<dbReference type="Gramene" id="TraesNOR4A03G02145040.3">
    <property type="protein sequence ID" value="TraesNOR4A03G02145040.3"/>
    <property type="gene ID" value="TraesNOR4A03G02145040"/>
</dbReference>
<keyword evidence="7 11" id="KW-0934">Plastid</keyword>
<keyword evidence="11" id="KW-0603">Photosystem I</keyword>
<feature type="binding site" description="axial binding residue" evidence="10">
    <location>
        <position position="77"/>
    </location>
    <ligand>
        <name>chlorophyll b</name>
        <dbReference type="ChEBI" id="CHEBI:61721"/>
        <label>1</label>
    </ligand>
    <ligandPart>
        <name>Mg</name>
        <dbReference type="ChEBI" id="CHEBI:25107"/>
    </ligandPart>
</feature>
<evidence type="ECO:0000256" key="10">
    <source>
        <dbReference type="PIRSR" id="PIRSR601344-1"/>
    </source>
</evidence>
<evidence type="ECO:0000256" key="3">
    <source>
        <dbReference type="ARBA" id="ARBA00011769"/>
    </source>
</evidence>
<keyword evidence="13" id="KW-1185">Reference proteome</keyword>
<evidence type="ECO:0000256" key="11">
    <source>
        <dbReference type="RuleBase" id="RU363080"/>
    </source>
</evidence>
<comment type="subcellular location">
    <subcellularLocation>
        <location evidence="2 11">Plastid</location>
        <location evidence="2 11">Chloroplast thylakoid membrane</location>
    </subcellularLocation>
</comment>
<dbReference type="GO" id="GO:0009522">
    <property type="term" value="C:photosystem I"/>
    <property type="evidence" value="ECO:0007669"/>
    <property type="project" value="UniProtKB-KW"/>
</dbReference>
<dbReference type="Proteomes" id="UP000019116">
    <property type="component" value="Chromosome 4A"/>
</dbReference>
<evidence type="ECO:0000256" key="6">
    <source>
        <dbReference type="ARBA" id="ARBA00022531"/>
    </source>
</evidence>
<dbReference type="Gramene" id="TraesPARA_EIv1.0_1425310.2">
    <property type="protein sequence ID" value="TraesPARA_EIv1.0_1425310.2.CDS"/>
    <property type="gene ID" value="TraesPARA_EIv1.0_1425310"/>
</dbReference>
<organism evidence="12">
    <name type="scientific">Triticum aestivum</name>
    <name type="common">Wheat</name>
    <dbReference type="NCBI Taxonomy" id="4565"/>
    <lineage>
        <taxon>Eukaryota</taxon>
        <taxon>Viridiplantae</taxon>
        <taxon>Streptophyta</taxon>
        <taxon>Embryophyta</taxon>
        <taxon>Tracheophyta</taxon>
        <taxon>Spermatophyta</taxon>
        <taxon>Magnoliopsida</taxon>
        <taxon>Liliopsida</taxon>
        <taxon>Poales</taxon>
        <taxon>Poaceae</taxon>
        <taxon>BOP clade</taxon>
        <taxon>Pooideae</taxon>
        <taxon>Triticodae</taxon>
        <taxon>Triticeae</taxon>
        <taxon>Triticinae</taxon>
        <taxon>Triticum</taxon>
    </lineage>
</organism>
<evidence type="ECO:0000256" key="5">
    <source>
        <dbReference type="ARBA" id="ARBA00022528"/>
    </source>
</evidence>
<evidence type="ECO:0000256" key="9">
    <source>
        <dbReference type="ARBA" id="ARBA00022991"/>
    </source>
</evidence>
<evidence type="ECO:0000256" key="2">
    <source>
        <dbReference type="ARBA" id="ARBA00004334"/>
    </source>
</evidence>
<feature type="binding site" evidence="10">
    <location>
        <position position="215"/>
    </location>
    <ligand>
        <name>chlorophyll a</name>
        <dbReference type="ChEBI" id="CHEBI:58416"/>
        <label>1</label>
    </ligand>
</feature>
<dbReference type="Gramene" id="TraesARI4A03G02160640.3">
    <property type="protein sequence ID" value="TraesARI4A03G02160640.3"/>
    <property type="gene ID" value="TraesARI4A03G02160640"/>
</dbReference>
<dbReference type="EnsemblPlants" id="TraesCS4A02G226900.3">
    <property type="protein sequence ID" value="TraesCS4A02G226900.3"/>
    <property type="gene ID" value="TraesCS4A02G226900"/>
</dbReference>
<dbReference type="Gramene" id="TraesPARA_EIv1.0_1327010.4">
    <property type="protein sequence ID" value="TraesPARA_EIv1.0_1327010.4.CDS"/>
    <property type="gene ID" value="TraesPARA_EIv1.0_1327010"/>
</dbReference>
<keyword evidence="8" id="KW-0809">Transit peptide</keyword>
<reference evidence="12" key="1">
    <citation type="submission" date="2018-08" db="EMBL/GenBank/DDBJ databases">
        <authorList>
            <person name="Rossello M."/>
        </authorList>
    </citation>
    <scope>NUCLEOTIDE SEQUENCE [LARGE SCALE GENOMIC DNA]</scope>
    <source>
        <strain evidence="12">cv. Chinese Spring</strain>
    </source>
</reference>
<feature type="binding site" evidence="10">
    <location>
        <position position="200"/>
    </location>
    <ligand>
        <name>chlorophyll a</name>
        <dbReference type="ChEBI" id="CHEBI:58416"/>
        <label>1</label>
    </ligand>
</feature>
<dbReference type="InterPro" id="IPR022796">
    <property type="entry name" value="Chloroa_b-bind"/>
</dbReference>
<dbReference type="FunFam" id="1.10.3460.10:FF:000007">
    <property type="entry name" value="Chlorophyll a-b binding protein, chloroplastic"/>
    <property type="match status" value="1"/>
</dbReference>
<feature type="binding site" evidence="10">
    <location>
        <position position="72"/>
    </location>
    <ligand>
        <name>chlorophyll a</name>
        <dbReference type="ChEBI" id="CHEBI:58416"/>
        <label>1</label>
    </ligand>
</feature>
<comment type="subunit">
    <text evidence="3">The LHC complex consists of chlorophyll a-b binding proteins.</text>
</comment>
<protein>
    <recommendedName>
        <fullName evidence="11">Chlorophyll a-b binding protein, chloroplastic</fullName>
    </recommendedName>
</protein>
<feature type="binding site" description="axial binding residue" evidence="10">
    <location>
        <position position="152"/>
    </location>
    <ligand>
        <name>chlorophyll b</name>
        <dbReference type="ChEBI" id="CHEBI:61721"/>
        <label>1</label>
    </ligand>
    <ligandPart>
        <name>Mg</name>
        <dbReference type="ChEBI" id="CHEBI:25107"/>
    </ligandPart>
</feature>
<keyword evidence="5 11" id="KW-0150">Chloroplast</keyword>
<dbReference type="Gramene" id="TraesCS4A03G0603000.1">
    <property type="protein sequence ID" value="TraesCS4A03G0603000.1.CDS"/>
    <property type="gene ID" value="TraesCS4A03G0603000"/>
</dbReference>
<feature type="binding site" evidence="10">
    <location>
        <position position="188"/>
    </location>
    <ligand>
        <name>chlorophyll a</name>
        <dbReference type="ChEBI" id="CHEBI:58416"/>
        <label>1</label>
    </ligand>
</feature>
<name>A0A3B6HYC8_WHEAT</name>
<keyword evidence="9 11" id="KW-0157">Chromophore</keyword>
<comment type="similarity">
    <text evidence="11">Belongs to the light-harvesting chlorophyll a/b-binding (LHC) protein family.</text>
</comment>
<evidence type="ECO:0000256" key="8">
    <source>
        <dbReference type="ARBA" id="ARBA00022946"/>
    </source>
</evidence>
<dbReference type="SMR" id="A0A3B6HYC8"/>
<feature type="binding site" evidence="10">
    <location>
        <position position="75"/>
    </location>
    <ligand>
        <name>chlorophyll a</name>
        <dbReference type="ChEBI" id="CHEBI:58416"/>
        <label>1</label>
    </ligand>
</feature>
<keyword evidence="6 11" id="KW-0602">Photosynthesis</keyword>
<dbReference type="Gene3D" id="1.10.3460.10">
    <property type="entry name" value="Chlorophyll a/b binding protein domain"/>
    <property type="match status" value="1"/>
</dbReference>
<keyword evidence="11" id="KW-0793">Thylakoid</keyword>
<evidence type="ECO:0000256" key="4">
    <source>
        <dbReference type="ARBA" id="ARBA00022494"/>
    </source>
</evidence>
<feature type="binding site" evidence="10">
    <location>
        <position position="183"/>
    </location>
    <ligand>
        <name>chlorophyll a</name>
        <dbReference type="ChEBI" id="CHEBI:58416"/>
        <label>1</label>
    </ligand>
</feature>
<dbReference type="GO" id="GO:0016168">
    <property type="term" value="F:chlorophyll binding"/>
    <property type="evidence" value="ECO:0007669"/>
    <property type="project" value="UniProtKB-KW"/>
</dbReference>
<dbReference type="PANTHER" id="PTHR21649">
    <property type="entry name" value="CHLOROPHYLL A/B BINDING PROTEIN"/>
    <property type="match status" value="1"/>
</dbReference>
<evidence type="ECO:0000256" key="7">
    <source>
        <dbReference type="ARBA" id="ARBA00022640"/>
    </source>
</evidence>
<dbReference type="Gramene" id="TraesCS4A02G226900.3">
    <property type="protein sequence ID" value="TraesCS4A02G226900.3"/>
    <property type="gene ID" value="TraesCS4A02G226900"/>
</dbReference>
<dbReference type="InterPro" id="IPR001344">
    <property type="entry name" value="Chloro_AB-bd_pln"/>
</dbReference>
<dbReference type="GO" id="GO:0009523">
    <property type="term" value="C:photosystem II"/>
    <property type="evidence" value="ECO:0007669"/>
    <property type="project" value="UniProtKB-KW"/>
</dbReference>
<feature type="binding site" description="axial binding residue" evidence="10">
    <location>
        <position position="144"/>
    </location>
    <ligand>
        <name>chlorophyll b</name>
        <dbReference type="ChEBI" id="CHEBI:61721"/>
        <label>1</label>
    </ligand>
    <ligandPart>
        <name>Mg</name>
        <dbReference type="ChEBI" id="CHEBI:25107"/>
    </ligandPart>
</feature>
<dbReference type="AlphaFoldDB" id="A0A3B6HYC8"/>
<evidence type="ECO:0000313" key="13">
    <source>
        <dbReference type="Proteomes" id="UP000019116"/>
    </source>
</evidence>
<evidence type="ECO:0000313" key="12">
    <source>
        <dbReference type="EnsemblPlants" id="TraesCS4A02G226900.3"/>
    </source>
</evidence>
<feature type="binding site" evidence="10">
    <location>
        <position position="186"/>
    </location>
    <ligand>
        <name>chlorophyll a</name>
        <dbReference type="ChEBI" id="CHEBI:58416"/>
        <label>1</label>
    </ligand>
</feature>
<dbReference type="GO" id="GO:0009535">
    <property type="term" value="C:chloroplast thylakoid membrane"/>
    <property type="evidence" value="ECO:0007669"/>
    <property type="project" value="UniProtKB-SubCell"/>
</dbReference>
<feature type="binding site" evidence="10">
    <location>
        <position position="182"/>
    </location>
    <ligand>
        <name>chlorophyll a</name>
        <dbReference type="ChEBI" id="CHEBI:58416"/>
        <label>1</label>
    </ligand>
</feature>
<comment type="function">
    <text evidence="1 11">The light-harvesting complex (LHC) functions as a light receptor, it captures and delivers excitation energy to photosystems with which it is closely associated.</text>
</comment>
<reference evidence="12" key="2">
    <citation type="submission" date="2018-10" db="UniProtKB">
        <authorList>
            <consortium name="EnsemblPlants"/>
        </authorList>
    </citation>
    <scope>IDENTIFICATION</scope>
</reference>
<dbReference type="GO" id="GO:0009765">
    <property type="term" value="P:photosynthesis, light harvesting"/>
    <property type="evidence" value="ECO:0007669"/>
    <property type="project" value="InterPro"/>
</dbReference>
<sequence length="238" mass="25298">MAALAPTKMLGTRLNFAGSSRYATAAPTAGAQKIVSLFDRFKKKPAPKPKPAPVATSSVGIDDELAKYQAFELIHARWAMLGAAGFIIPEALNKFGANCGPEAVWFKTGALLLDGNTLNYFGNSIPINLILAVVAEVVLVGGAEYYRITNGLEFDDKLHPGGPFDPLGLATDPDQAALLKVKEIKNGRLAMFSMLGFFIQAYVTGEGPFENLCAHLSDPFGNNLLTVISGAAERVPSL</sequence>
<accession>A0A3B6HYC8</accession>
<dbReference type="SUPFAM" id="SSF103511">
    <property type="entry name" value="Chlorophyll a-b binding protein"/>
    <property type="match status" value="1"/>
</dbReference>